<evidence type="ECO:0008006" key="4">
    <source>
        <dbReference type="Google" id="ProtNLM"/>
    </source>
</evidence>
<dbReference type="PROSITE" id="PS51257">
    <property type="entry name" value="PROKAR_LIPOPROTEIN"/>
    <property type="match status" value="1"/>
</dbReference>
<organism evidence="2 3">
    <name type="scientific">Alkaliphilus oremlandii (strain OhILAs)</name>
    <name type="common">Clostridium oremlandii (strain OhILAs)</name>
    <dbReference type="NCBI Taxonomy" id="350688"/>
    <lineage>
        <taxon>Bacteria</taxon>
        <taxon>Bacillati</taxon>
        <taxon>Bacillota</taxon>
        <taxon>Clostridia</taxon>
        <taxon>Peptostreptococcales</taxon>
        <taxon>Natronincolaceae</taxon>
        <taxon>Alkaliphilus</taxon>
    </lineage>
</organism>
<proteinExistence type="predicted"/>
<dbReference type="OrthoDB" id="2677224at2"/>
<keyword evidence="3" id="KW-1185">Reference proteome</keyword>
<name>A8MFM8_ALKOO</name>
<feature type="chain" id="PRO_5038454242" description="Lipoprotein" evidence="1">
    <location>
        <begin position="24"/>
        <end position="522"/>
    </location>
</feature>
<keyword evidence="1" id="KW-0732">Signal</keyword>
<evidence type="ECO:0000256" key="1">
    <source>
        <dbReference type="SAM" id="SignalP"/>
    </source>
</evidence>
<dbReference type="STRING" id="350688.Clos_0097"/>
<dbReference type="EMBL" id="CP000853">
    <property type="protein sequence ID" value="ABW17667.1"/>
    <property type="molecule type" value="Genomic_DNA"/>
</dbReference>
<evidence type="ECO:0000313" key="2">
    <source>
        <dbReference type="EMBL" id="ABW17667.1"/>
    </source>
</evidence>
<sequence>MKKVKLLWVVLSMILLISACSHSSVDSSDDMIVPPKNQLMPLEGVWEIEDILTTESPVKNENREDWLGKQVQFSRDHMYLRGISLEKPQYQMKTVNAESYLLFNSKSLPSDFSFPNKEIEVITVIDNERFFCDILILDSEEIILKIQGYSLLLNKLSDHTGDYVLGDITKENDGNGEQIKDDKVETTDTGVLIGLRSKNTDSDAEDQYDYRTLWISSIHNESGPVLQMDHLFFPRRSGFWKITVNQEQRGNILEESILSSNVLMNESQIEANLRNKKLNFEGSIEASGYGSNSMESYKAANLITGQIHRRIDYVGNDYISIETTEKGMNFETSKLQLLPIDGLPNANSVKISDILGEMGVISIKSAWEKALNSLKIENADILYREELLENFGMERKLGNWRLKGRINYTKNNVFNTADYNINILPPSKVVFYDTLFVPWKNIKDRVPRALDAYTSPNKDIAIVQTKRELLIYDIHGNELDQYPKIRIDLKEEETVIMAEWATGKYVENWEGIFLKTGGSVLE</sequence>
<feature type="signal peptide" evidence="1">
    <location>
        <begin position="1"/>
        <end position="23"/>
    </location>
</feature>
<dbReference type="HOGENOM" id="CLU_041109_0_0_9"/>
<gene>
    <name evidence="2" type="ordered locus">Clos_0097</name>
</gene>
<dbReference type="KEGG" id="aoe:Clos_0097"/>
<evidence type="ECO:0000313" key="3">
    <source>
        <dbReference type="Proteomes" id="UP000000269"/>
    </source>
</evidence>
<dbReference type="RefSeq" id="WP_012157982.1">
    <property type="nucleotide sequence ID" value="NC_009922.1"/>
</dbReference>
<dbReference type="AlphaFoldDB" id="A8MFM8"/>
<protein>
    <recommendedName>
        <fullName evidence="4">Lipoprotein</fullName>
    </recommendedName>
</protein>
<accession>A8MFM8</accession>
<dbReference type="Proteomes" id="UP000000269">
    <property type="component" value="Chromosome"/>
</dbReference>
<reference evidence="3" key="1">
    <citation type="submission" date="2007-10" db="EMBL/GenBank/DDBJ databases">
        <title>Complete genome of Alkaliphilus oremlandii OhILAs.</title>
        <authorList>
            <person name="Copeland A."/>
            <person name="Lucas S."/>
            <person name="Lapidus A."/>
            <person name="Barry K."/>
            <person name="Detter J.C."/>
            <person name="Glavina del Rio T."/>
            <person name="Hammon N."/>
            <person name="Israni S."/>
            <person name="Dalin E."/>
            <person name="Tice H."/>
            <person name="Pitluck S."/>
            <person name="Chain P."/>
            <person name="Malfatti S."/>
            <person name="Shin M."/>
            <person name="Vergez L."/>
            <person name="Schmutz J."/>
            <person name="Larimer F."/>
            <person name="Land M."/>
            <person name="Hauser L."/>
            <person name="Kyrpides N."/>
            <person name="Mikhailova N."/>
            <person name="Stolz J.F."/>
            <person name="Dawson A."/>
            <person name="Fisher E."/>
            <person name="Crable B."/>
            <person name="Perera E."/>
            <person name="Lisak J."/>
            <person name="Ranganathan M."/>
            <person name="Basu P."/>
            <person name="Richardson P."/>
        </authorList>
    </citation>
    <scope>NUCLEOTIDE SEQUENCE [LARGE SCALE GENOMIC DNA]</scope>
    <source>
        <strain evidence="3">OhILAs</strain>
    </source>
</reference>
<dbReference type="eggNOG" id="ENOG502Z81P">
    <property type="taxonomic scope" value="Bacteria"/>
</dbReference>